<dbReference type="Pfam" id="PF10970">
    <property type="entry name" value="GerPE"/>
    <property type="match status" value="1"/>
</dbReference>
<dbReference type="AlphaFoldDB" id="A0A942SWS1"/>
<evidence type="ECO:0000313" key="3">
    <source>
        <dbReference type="Proteomes" id="UP000677265"/>
    </source>
</evidence>
<protein>
    <submittedName>
        <fullName evidence="1">Spore germination protein GerPE</fullName>
    </submittedName>
</protein>
<sequence length="129" mass="14389">MLERISKVDFLGAKVVSFSSIIQVGDSCILDAFSRALAIQREAEIFYGQEGNTPSFPVTTKPIPFLPINENISIRSHHFNPVIKVQKIDIVGISNASVLNVGNTRNVSMEARVKHIRQLLPHGHEEELR</sequence>
<keyword evidence="3" id="KW-1185">Reference proteome</keyword>
<accession>A0A942SWS1</accession>
<dbReference type="Proteomes" id="UP000677265">
    <property type="component" value="Unassembled WGS sequence"/>
</dbReference>
<proteinExistence type="predicted"/>
<evidence type="ECO:0000313" key="1">
    <source>
        <dbReference type="EMBL" id="MBS4181171.1"/>
    </source>
</evidence>
<reference evidence="1" key="1">
    <citation type="submission" date="2021-05" db="EMBL/GenBank/DDBJ databases">
        <title>Novel Bacillus species.</title>
        <authorList>
            <person name="Liu G."/>
        </authorList>
    </citation>
    <scope>NUCLEOTIDE SEQUENCE</scope>
    <source>
        <strain evidence="1 3">FJAT-50051</strain>
    </source>
</reference>
<evidence type="ECO:0000313" key="2">
    <source>
        <dbReference type="EMBL" id="MCH6265241.1"/>
    </source>
</evidence>
<organism evidence="1">
    <name type="scientific">Neobacillus citreus</name>
    <dbReference type="NCBI Taxonomy" id="2833578"/>
    <lineage>
        <taxon>Bacteria</taxon>
        <taxon>Bacillati</taxon>
        <taxon>Bacillota</taxon>
        <taxon>Bacilli</taxon>
        <taxon>Bacillales</taxon>
        <taxon>Bacillaceae</taxon>
        <taxon>Neobacillus</taxon>
    </lineage>
</organism>
<name>A0A942SWS1_9BACI</name>
<dbReference type="InterPro" id="IPR024496">
    <property type="entry name" value="Spore_germ_GerPE"/>
</dbReference>
<gene>
    <name evidence="2" type="ORF">KHB02_006830</name>
    <name evidence="1" type="ORF">KHB02_07130</name>
</gene>
<dbReference type="EMBL" id="JAGYPE020000008">
    <property type="protein sequence ID" value="MCH6265241.1"/>
    <property type="molecule type" value="Genomic_DNA"/>
</dbReference>
<dbReference type="RefSeq" id="WP_213141045.1">
    <property type="nucleotide sequence ID" value="NZ_JAGYPE020000008.1"/>
</dbReference>
<dbReference type="EMBL" id="JAGYPE010000001">
    <property type="protein sequence ID" value="MBS4181171.1"/>
    <property type="molecule type" value="Genomic_DNA"/>
</dbReference>
<comment type="caution">
    <text evidence="1">The sequence shown here is derived from an EMBL/GenBank/DDBJ whole genome shotgun (WGS) entry which is preliminary data.</text>
</comment>